<organism evidence="10">
    <name type="scientific">Cupriavidus necator</name>
    <name type="common">Alcaligenes eutrophus</name>
    <name type="synonym">Ralstonia eutropha</name>
    <dbReference type="NCBI Taxonomy" id="106590"/>
    <lineage>
        <taxon>Bacteria</taxon>
        <taxon>Pseudomonadati</taxon>
        <taxon>Pseudomonadota</taxon>
        <taxon>Betaproteobacteria</taxon>
        <taxon>Burkholderiales</taxon>
        <taxon>Burkholderiaceae</taxon>
        <taxon>Cupriavidus</taxon>
    </lineage>
</organism>
<dbReference type="GO" id="GO:0030295">
    <property type="term" value="F:protein kinase activator activity"/>
    <property type="evidence" value="ECO:0007669"/>
    <property type="project" value="TreeGrafter"/>
</dbReference>
<proteinExistence type="predicted"/>
<dbReference type="CDD" id="cd00082">
    <property type="entry name" value="HisKA"/>
    <property type="match status" value="1"/>
</dbReference>
<dbReference type="GO" id="GO:0000156">
    <property type="term" value="F:phosphorelay response regulator activity"/>
    <property type="evidence" value="ECO:0007669"/>
    <property type="project" value="TreeGrafter"/>
</dbReference>
<dbReference type="EMBL" id="FMSH01000272">
    <property type="protein sequence ID" value="SCU76759.1"/>
    <property type="molecule type" value="Genomic_DNA"/>
</dbReference>
<dbReference type="InterPro" id="IPR036097">
    <property type="entry name" value="HisK_dim/P_sf"/>
</dbReference>
<dbReference type="Gene3D" id="3.30.565.10">
    <property type="entry name" value="Histidine kinase-like ATPase, C-terminal domain"/>
    <property type="match status" value="1"/>
</dbReference>
<keyword evidence="8" id="KW-0902">Two-component regulatory system</keyword>
<evidence type="ECO:0000313" key="10">
    <source>
        <dbReference type="EMBL" id="SCU76759.1"/>
    </source>
</evidence>
<feature type="domain" description="Histidine kinase" evidence="9">
    <location>
        <begin position="158"/>
        <end position="371"/>
    </location>
</feature>
<dbReference type="SUPFAM" id="SSF47384">
    <property type="entry name" value="Homodimeric domain of signal transducing histidine kinase"/>
    <property type="match status" value="1"/>
</dbReference>
<accession>A0A1K0IIA8</accession>
<dbReference type="PANTHER" id="PTHR42878">
    <property type="entry name" value="TWO-COMPONENT HISTIDINE KINASE"/>
    <property type="match status" value="1"/>
</dbReference>
<dbReference type="SMART" id="SM00387">
    <property type="entry name" value="HATPase_c"/>
    <property type="match status" value="1"/>
</dbReference>
<dbReference type="GO" id="GO:0005524">
    <property type="term" value="F:ATP binding"/>
    <property type="evidence" value="ECO:0007669"/>
    <property type="project" value="UniProtKB-KW"/>
</dbReference>
<keyword evidence="4 10" id="KW-0808">Transferase</keyword>
<dbReference type="GO" id="GO:0007234">
    <property type="term" value="P:osmosensory signaling via phosphorelay pathway"/>
    <property type="evidence" value="ECO:0007669"/>
    <property type="project" value="TreeGrafter"/>
</dbReference>
<dbReference type="InterPro" id="IPR004358">
    <property type="entry name" value="Sig_transdc_His_kin-like_C"/>
</dbReference>
<evidence type="ECO:0000256" key="2">
    <source>
        <dbReference type="ARBA" id="ARBA00012438"/>
    </source>
</evidence>
<name>A0A1K0IIA8_CUPNE</name>
<protein>
    <recommendedName>
        <fullName evidence="2">histidine kinase</fullName>
        <ecNumber evidence="2">2.7.13.3</ecNumber>
    </recommendedName>
</protein>
<keyword evidence="5" id="KW-0547">Nucleotide-binding</keyword>
<dbReference type="InterPro" id="IPR003594">
    <property type="entry name" value="HATPase_dom"/>
</dbReference>
<gene>
    <name evidence="10" type="primary">bphP</name>
    <name evidence="10" type="ORF">CNECB9_3430023</name>
</gene>
<dbReference type="EC" id="2.7.13.3" evidence="2"/>
<dbReference type="Pfam" id="PF00512">
    <property type="entry name" value="HisKA"/>
    <property type="match status" value="1"/>
</dbReference>
<keyword evidence="6" id="KW-0418">Kinase</keyword>
<evidence type="ECO:0000256" key="5">
    <source>
        <dbReference type="ARBA" id="ARBA00022741"/>
    </source>
</evidence>
<reference evidence="10" key="1">
    <citation type="submission" date="2016-09" db="EMBL/GenBank/DDBJ databases">
        <authorList>
            <person name="Capua I."/>
            <person name="De Benedictis P."/>
            <person name="Joannis T."/>
            <person name="Lombin L.H."/>
            <person name="Cattoli G."/>
        </authorList>
    </citation>
    <scope>NUCLEOTIDE SEQUENCE</scope>
    <source>
        <strain evidence="10">B9</strain>
    </source>
</reference>
<keyword evidence="7" id="KW-0067">ATP-binding</keyword>
<dbReference type="Gene3D" id="1.10.287.130">
    <property type="match status" value="1"/>
</dbReference>
<evidence type="ECO:0000256" key="4">
    <source>
        <dbReference type="ARBA" id="ARBA00022679"/>
    </source>
</evidence>
<sequence>MRLADFILRDTARIVAAWEEFATTLLPAARSMDSLALRDHAPQILQAVAKDLLTPQTREAQREKSMGRTPKLLGAPETAAQTHALLRARGGFDINQLVAEYRALRASVLRLWIDECQPAAPDLDDMMRFNEAIDQAVAESVDFFHSQVEQARNLLLGMVGHDMRSPLQTIQTTASYLAALNAGEKVSEAAARLIRSGSRMNSLLDDLCDFNRTKLGLGINITPYDVDLADLVADTVDQLRAAHPKRRIELEVKGDVQGIWDGLRLQQLLSNLVLNAIRYGAPDEPVRVVVTGRDTEVSLEVRNSGPAIDPLSLERIFDPLRRGPDQENKNGDGLGLGLYIVSEIAKAHQGSIEARSDQTGTTFDVRLPRRT</sequence>
<dbReference type="Pfam" id="PF02518">
    <property type="entry name" value="HATPase_c"/>
    <property type="match status" value="1"/>
</dbReference>
<comment type="catalytic activity">
    <reaction evidence="1">
        <text>ATP + protein L-histidine = ADP + protein N-phospho-L-histidine.</text>
        <dbReference type="EC" id="2.7.13.3"/>
    </reaction>
</comment>
<dbReference type="PROSITE" id="PS50109">
    <property type="entry name" value="HIS_KIN"/>
    <property type="match status" value="1"/>
</dbReference>
<keyword evidence="3" id="KW-0597">Phosphoprotein</keyword>
<dbReference type="GO" id="GO:0000155">
    <property type="term" value="F:phosphorelay sensor kinase activity"/>
    <property type="evidence" value="ECO:0007669"/>
    <property type="project" value="InterPro"/>
</dbReference>
<dbReference type="PANTHER" id="PTHR42878:SF7">
    <property type="entry name" value="SENSOR HISTIDINE KINASE GLRK"/>
    <property type="match status" value="1"/>
</dbReference>
<evidence type="ECO:0000256" key="7">
    <source>
        <dbReference type="ARBA" id="ARBA00022840"/>
    </source>
</evidence>
<dbReference type="RefSeq" id="WP_340526481.1">
    <property type="nucleotide sequence ID" value="NZ_FMSH01000272.1"/>
</dbReference>
<dbReference type="SMART" id="SM00388">
    <property type="entry name" value="HisKA"/>
    <property type="match status" value="1"/>
</dbReference>
<dbReference type="InterPro" id="IPR036890">
    <property type="entry name" value="HATPase_C_sf"/>
</dbReference>
<evidence type="ECO:0000259" key="9">
    <source>
        <dbReference type="PROSITE" id="PS50109"/>
    </source>
</evidence>
<dbReference type="SUPFAM" id="SSF55874">
    <property type="entry name" value="ATPase domain of HSP90 chaperone/DNA topoisomerase II/histidine kinase"/>
    <property type="match status" value="1"/>
</dbReference>
<evidence type="ECO:0000256" key="3">
    <source>
        <dbReference type="ARBA" id="ARBA00022553"/>
    </source>
</evidence>
<dbReference type="AlphaFoldDB" id="A0A1K0IIA8"/>
<dbReference type="InterPro" id="IPR003661">
    <property type="entry name" value="HisK_dim/P_dom"/>
</dbReference>
<evidence type="ECO:0000256" key="6">
    <source>
        <dbReference type="ARBA" id="ARBA00022777"/>
    </source>
</evidence>
<dbReference type="InterPro" id="IPR005467">
    <property type="entry name" value="His_kinase_dom"/>
</dbReference>
<evidence type="ECO:0000256" key="8">
    <source>
        <dbReference type="ARBA" id="ARBA00023012"/>
    </source>
</evidence>
<dbReference type="PRINTS" id="PR00344">
    <property type="entry name" value="BCTRLSENSOR"/>
</dbReference>
<dbReference type="InterPro" id="IPR050351">
    <property type="entry name" value="BphY/WalK/GraS-like"/>
</dbReference>
<evidence type="ECO:0000256" key="1">
    <source>
        <dbReference type="ARBA" id="ARBA00000085"/>
    </source>
</evidence>